<dbReference type="Pfam" id="PF01636">
    <property type="entry name" value="APH"/>
    <property type="match status" value="1"/>
</dbReference>
<protein>
    <submittedName>
        <fullName evidence="2">Aminoglycoside phosphotransferase family protein</fullName>
    </submittedName>
</protein>
<reference evidence="2" key="2">
    <citation type="journal article" date="2021" name="PeerJ">
        <title>Extensive microbial diversity within the chicken gut microbiome revealed by metagenomics and culture.</title>
        <authorList>
            <person name="Gilroy R."/>
            <person name="Ravi A."/>
            <person name="Getino M."/>
            <person name="Pursley I."/>
            <person name="Horton D.L."/>
            <person name="Alikhan N.F."/>
            <person name="Baker D."/>
            <person name="Gharbi K."/>
            <person name="Hall N."/>
            <person name="Watson M."/>
            <person name="Adriaenssens E.M."/>
            <person name="Foster-Nyarko E."/>
            <person name="Jarju S."/>
            <person name="Secka A."/>
            <person name="Antonio M."/>
            <person name="Oren A."/>
            <person name="Chaudhuri R.R."/>
            <person name="La Ragione R."/>
            <person name="Hildebrand F."/>
            <person name="Pallen M.J."/>
        </authorList>
    </citation>
    <scope>NUCLEOTIDE SEQUENCE</scope>
    <source>
        <strain evidence="2">ChiSxjej2B14-8506</strain>
    </source>
</reference>
<name>A0A9D1LT06_9FIRM</name>
<dbReference type="SUPFAM" id="SSF56112">
    <property type="entry name" value="Protein kinase-like (PK-like)"/>
    <property type="match status" value="1"/>
</dbReference>
<sequence>MRMNNALNHFKLEGTPVSCDIYGSGHINRTELVTTDAGRRYILQQINNSIFTDVDALMANIVAVTGYLARQDADPRHVLTLVPTLDGKSYYRDEQDRYFRVYKFIEDSICLDKAENAEDFYQSAVAFGNFQNQLSGFPAATLNETIPRFHDTPNRYAQLDAAIKADTMNRLREVGPEIDFVMARRDEAATMTNMLAAGELPLRVTHNDTKLNNVMLDARTRTPLCVIDLDTVMPGLAGNDFGDSIRFGASTALEDEKDLNKVSMSLELYSAYARGYLGACRNLTAAERATLPMGAKLMTLECGVRFLSDYLAGDVYFHVSRPEHNLDRCRTQFKLVASMEAQWDAMRRVIDELG</sequence>
<dbReference type="PANTHER" id="PTHR21064">
    <property type="entry name" value="AMINOGLYCOSIDE PHOSPHOTRANSFERASE DOMAIN-CONTAINING PROTEIN-RELATED"/>
    <property type="match status" value="1"/>
</dbReference>
<dbReference type="Gene3D" id="3.90.1200.10">
    <property type="match status" value="1"/>
</dbReference>
<evidence type="ECO:0000313" key="2">
    <source>
        <dbReference type="EMBL" id="HIU47342.1"/>
    </source>
</evidence>
<dbReference type="InterPro" id="IPR011009">
    <property type="entry name" value="Kinase-like_dom_sf"/>
</dbReference>
<dbReference type="InterPro" id="IPR050249">
    <property type="entry name" value="Pseudomonas-type_ThrB"/>
</dbReference>
<dbReference type="EMBL" id="DVNK01000052">
    <property type="protein sequence ID" value="HIU47342.1"/>
    <property type="molecule type" value="Genomic_DNA"/>
</dbReference>
<evidence type="ECO:0000313" key="3">
    <source>
        <dbReference type="Proteomes" id="UP000824123"/>
    </source>
</evidence>
<dbReference type="AlphaFoldDB" id="A0A9D1LT06"/>
<accession>A0A9D1LT06</accession>
<gene>
    <name evidence="2" type="ORF">IAC59_08830</name>
</gene>
<reference evidence="2" key="1">
    <citation type="submission" date="2020-10" db="EMBL/GenBank/DDBJ databases">
        <authorList>
            <person name="Gilroy R."/>
        </authorList>
    </citation>
    <scope>NUCLEOTIDE SEQUENCE</scope>
    <source>
        <strain evidence="2">ChiSxjej2B14-8506</strain>
    </source>
</reference>
<feature type="domain" description="Aminoglycoside phosphotransferase" evidence="1">
    <location>
        <begin position="23"/>
        <end position="249"/>
    </location>
</feature>
<dbReference type="Proteomes" id="UP000824123">
    <property type="component" value="Unassembled WGS sequence"/>
</dbReference>
<comment type="caution">
    <text evidence="2">The sequence shown here is derived from an EMBL/GenBank/DDBJ whole genome shotgun (WGS) entry which is preliminary data.</text>
</comment>
<dbReference type="PANTHER" id="PTHR21064:SF5">
    <property type="entry name" value="SLR1880 PROTEIN"/>
    <property type="match status" value="1"/>
</dbReference>
<proteinExistence type="predicted"/>
<evidence type="ECO:0000259" key="1">
    <source>
        <dbReference type="Pfam" id="PF01636"/>
    </source>
</evidence>
<dbReference type="InterPro" id="IPR002575">
    <property type="entry name" value="Aminoglycoside_PTrfase"/>
</dbReference>
<organism evidence="2 3">
    <name type="scientific">Candidatus Fimadaptatus faecigallinarum</name>
    <dbReference type="NCBI Taxonomy" id="2840814"/>
    <lineage>
        <taxon>Bacteria</taxon>
        <taxon>Bacillati</taxon>
        <taxon>Bacillota</taxon>
        <taxon>Clostridia</taxon>
        <taxon>Eubacteriales</taxon>
        <taxon>Candidatus Fimadaptatus</taxon>
    </lineage>
</organism>